<dbReference type="Pfam" id="PF01849">
    <property type="entry name" value="NAC"/>
    <property type="match status" value="1"/>
</dbReference>
<evidence type="ECO:0000313" key="3">
    <source>
        <dbReference type="EMBL" id="ABW98055.1"/>
    </source>
</evidence>
<keyword evidence="3" id="KW-0542">Nucleomorph</keyword>
<dbReference type="Gene3D" id="2.20.70.30">
    <property type="entry name" value="Nascent polypeptide-associated complex domain"/>
    <property type="match status" value="1"/>
</dbReference>
<accession>A9BKQ0</accession>
<geneLocation type="nucleomorph" evidence="3"/>
<dbReference type="PROSITE" id="PS51151">
    <property type="entry name" value="NAC_AB"/>
    <property type="match status" value="1"/>
</dbReference>
<evidence type="ECO:0000259" key="2">
    <source>
        <dbReference type="PROSITE" id="PS51151"/>
    </source>
</evidence>
<evidence type="ECO:0000313" key="4">
    <source>
        <dbReference type="Proteomes" id="UP000243127"/>
    </source>
</evidence>
<comment type="similarity">
    <text evidence="1">Belongs to the NAC-beta family.</text>
</comment>
<keyword evidence="1" id="KW-0805">Transcription regulation</keyword>
<proteinExistence type="inferred from homology"/>
<dbReference type="InterPro" id="IPR038187">
    <property type="entry name" value="NAC_A/B_dom_sf"/>
</dbReference>
<dbReference type="RefSeq" id="XP_001712380.1">
    <property type="nucleotide sequence ID" value="XM_001712328.1"/>
</dbReference>
<dbReference type="GeneID" id="5739388"/>
<feature type="domain" description="NAC-A/B" evidence="2">
    <location>
        <begin position="27"/>
        <end position="90"/>
    </location>
</feature>
<organism evidence="3 4">
    <name type="scientific">Hemiselmis andersenii</name>
    <name type="common">Cryptophyte alga</name>
    <dbReference type="NCBI Taxonomy" id="464988"/>
    <lineage>
        <taxon>Eukaryota</taxon>
        <taxon>Cryptophyceae</taxon>
        <taxon>Cryptomonadales</taxon>
        <taxon>Hemiselmidaceae</taxon>
        <taxon>Hemiselmis</taxon>
    </lineage>
</organism>
<dbReference type="EMBL" id="CP000882">
    <property type="protein sequence ID" value="ABW98055.1"/>
    <property type="molecule type" value="Genomic_DNA"/>
</dbReference>
<sequence>MDSNKFKKEEVLEDFHKNNQEIDGKMSRGEKRTRKALENFSYQKQNGFYKVMFQKSINSMFAVFQPSVFKNSHNGSFLIFGEAIAEKNFQ</sequence>
<comment type="subunit">
    <text evidence="1">Part of the nascent polypeptide-associated complex (NAC).</text>
</comment>
<name>A9BKQ0_HEMAN</name>
<keyword evidence="1" id="KW-0804">Transcription</keyword>
<dbReference type="AlphaFoldDB" id="A9BKQ0"/>
<evidence type="ECO:0000256" key="1">
    <source>
        <dbReference type="RuleBase" id="RU361272"/>
    </source>
</evidence>
<protein>
    <recommendedName>
        <fullName evidence="1">Nascent polypeptide-associated complex subunit beta</fullName>
    </recommendedName>
</protein>
<dbReference type="Proteomes" id="UP000243127">
    <property type="component" value="Nucleomorph 2"/>
</dbReference>
<reference evidence="3 4" key="1">
    <citation type="journal article" date="2007" name="Proc. Natl. Acad. Sci. U.S.A.">
        <title>Nucleomorph genome of Hemiselmis andersenii reveals complete intron loss and compaction as a driver of protein structure and function.</title>
        <authorList>
            <person name="Lane C.E."/>
            <person name="van den Heuvel K."/>
            <person name="Kozera C."/>
            <person name="Curtis B.A."/>
            <person name="Parsons B.J."/>
            <person name="Bowman S."/>
            <person name="Archibald J.M."/>
        </authorList>
    </citation>
    <scope>NUCLEOTIDE SEQUENCE [LARGE SCALE GENOMIC DNA]</scope>
    <source>
        <strain evidence="3 4">CCMP644</strain>
    </source>
</reference>
<gene>
    <name evidence="3" type="ORF">HAN_2g229</name>
</gene>
<dbReference type="InterPro" id="IPR002715">
    <property type="entry name" value="Nas_poly-pep-assoc_cplx_dom"/>
</dbReference>